<keyword evidence="2" id="KW-1185">Reference proteome</keyword>
<dbReference type="Proteomes" id="UP000318626">
    <property type="component" value="Chromosome"/>
</dbReference>
<dbReference type="RefSeq" id="WP_261342372.1">
    <property type="nucleotide sequence ID" value="NZ_CP036289.1"/>
</dbReference>
<dbReference type="KEGG" id="bvo:Pan97_16600"/>
<name>A0A518C5Z7_9BACT</name>
<dbReference type="AlphaFoldDB" id="A0A518C5Z7"/>
<dbReference type="EMBL" id="CP036289">
    <property type="protein sequence ID" value="QDU74648.1"/>
    <property type="molecule type" value="Genomic_DNA"/>
</dbReference>
<gene>
    <name evidence="1" type="ORF">Pan97_16600</name>
</gene>
<protein>
    <submittedName>
        <fullName evidence="1">Uncharacterized protein</fullName>
    </submittedName>
</protein>
<proteinExistence type="predicted"/>
<organism evidence="1 2">
    <name type="scientific">Bremerella volcania</name>
    <dbReference type="NCBI Taxonomy" id="2527984"/>
    <lineage>
        <taxon>Bacteria</taxon>
        <taxon>Pseudomonadati</taxon>
        <taxon>Planctomycetota</taxon>
        <taxon>Planctomycetia</taxon>
        <taxon>Pirellulales</taxon>
        <taxon>Pirellulaceae</taxon>
        <taxon>Bremerella</taxon>
    </lineage>
</organism>
<evidence type="ECO:0000313" key="2">
    <source>
        <dbReference type="Proteomes" id="UP000318626"/>
    </source>
</evidence>
<reference evidence="2" key="1">
    <citation type="submission" date="2019-02" db="EMBL/GenBank/DDBJ databases">
        <title>Deep-cultivation of Planctomycetes and their phenomic and genomic characterization uncovers novel biology.</title>
        <authorList>
            <person name="Wiegand S."/>
            <person name="Jogler M."/>
            <person name="Boedeker C."/>
            <person name="Pinto D."/>
            <person name="Vollmers J."/>
            <person name="Rivas-Marin E."/>
            <person name="Kohn T."/>
            <person name="Peeters S.H."/>
            <person name="Heuer A."/>
            <person name="Rast P."/>
            <person name="Oberbeckmann S."/>
            <person name="Bunk B."/>
            <person name="Jeske O."/>
            <person name="Meyerdierks A."/>
            <person name="Storesund J.E."/>
            <person name="Kallscheuer N."/>
            <person name="Luecker S."/>
            <person name="Lage O.M."/>
            <person name="Pohl T."/>
            <person name="Merkel B.J."/>
            <person name="Hornburger P."/>
            <person name="Mueller R.-W."/>
            <person name="Bruemmer F."/>
            <person name="Labrenz M."/>
            <person name="Spormann A.M."/>
            <person name="Op den Camp H."/>
            <person name="Overmann J."/>
            <person name="Amann R."/>
            <person name="Jetten M.S.M."/>
            <person name="Mascher T."/>
            <person name="Medema M.H."/>
            <person name="Devos D.P."/>
            <person name="Kaster A.-K."/>
            <person name="Ovreas L."/>
            <person name="Rohde M."/>
            <person name="Galperin M.Y."/>
            <person name="Jogler C."/>
        </authorList>
    </citation>
    <scope>NUCLEOTIDE SEQUENCE [LARGE SCALE GENOMIC DNA]</scope>
    <source>
        <strain evidence="2">Pan97</strain>
    </source>
</reference>
<accession>A0A518C5Z7</accession>
<evidence type="ECO:0000313" key="1">
    <source>
        <dbReference type="EMBL" id="QDU74648.1"/>
    </source>
</evidence>
<sequence>MESLFGLAVLAAIAWWCYKSGKRIGSRKGYNVGRSRRRRRRR</sequence>